<keyword evidence="5 7" id="KW-1133">Transmembrane helix</keyword>
<evidence type="ECO:0000256" key="6">
    <source>
        <dbReference type="ARBA" id="ARBA00023136"/>
    </source>
</evidence>
<gene>
    <name evidence="9" type="ORF">CGGC5_7633</name>
</gene>
<sequence>MDAETAALAADNDGYETDYEDSTRSSISEGSYHDEPISDRPRLEVYRDEEAMMMAPQHDPTPAAPSISKPVVFRLYVSHFLSTWNSRLFEFGAVLFLASIYPGTLMPMSIYALVRGVFAVILSPSIGSWIDRGNRLSVVRISIVGQRLSVAMSCGIFLVLERLRDLQSDLQNSLFAMVVVITEGNEKARQELNARIRRIDLFCKLIGPLAISLIDGASTTIAIWVTLSMTLLSVVTEYMCIARVYQLVPALAQLRVKSQPATPADSDSDGPEDADVPRTQQTTGWLKSKIQTVFPVSAIPFYFSHPALRPSLSLALLYFTVLSFSGQMITFLLSVGYNSFHIGIARTISTVFELSATWAAPKLMDKIGPIRAGIWSLSWQMIWLAAGVGWFFTDKSQNRTNSIEAVSGLVGGDVDEEHRGAFSTVEASMQSIFELLSYAATVVFSRPDQFQWPILMSVGAIYAAGGLYASYVRKRRGHLFHAPPCLHCKKDES</sequence>
<keyword evidence="3 7" id="KW-0813">Transport</keyword>
<feature type="region of interest" description="Disordered" evidence="8">
    <location>
        <begin position="1"/>
        <end position="39"/>
    </location>
</feature>
<comment type="caution">
    <text evidence="7">Lacks conserved residue(s) required for the propagation of feature annotation.</text>
</comment>
<feature type="transmembrane region" description="Helical" evidence="7">
    <location>
        <begin position="88"/>
        <end position="104"/>
    </location>
</feature>
<evidence type="ECO:0000256" key="5">
    <source>
        <dbReference type="ARBA" id="ARBA00022989"/>
    </source>
</evidence>
<keyword evidence="4 7" id="KW-0812">Transmembrane</keyword>
<comment type="subcellular location">
    <subcellularLocation>
        <location evidence="1 7">Membrane</location>
        <topology evidence="1 7">Multi-pass membrane protein</topology>
    </subcellularLocation>
</comment>
<evidence type="ECO:0000256" key="3">
    <source>
        <dbReference type="ARBA" id="ARBA00022448"/>
    </source>
</evidence>
<evidence type="ECO:0000256" key="1">
    <source>
        <dbReference type="ARBA" id="ARBA00004141"/>
    </source>
</evidence>
<evidence type="ECO:0000256" key="4">
    <source>
        <dbReference type="ARBA" id="ARBA00022692"/>
    </source>
</evidence>
<evidence type="ECO:0000256" key="2">
    <source>
        <dbReference type="ARBA" id="ARBA00006279"/>
    </source>
</evidence>
<dbReference type="Gene3D" id="1.20.1250.20">
    <property type="entry name" value="MFS general substrate transporter like domains"/>
    <property type="match status" value="1"/>
</dbReference>
<dbReference type="InterPro" id="IPR009716">
    <property type="entry name" value="Ferroportin-1"/>
</dbReference>
<evidence type="ECO:0000256" key="8">
    <source>
        <dbReference type="SAM" id="MobiDB-lite"/>
    </source>
</evidence>
<feature type="region of interest" description="Disordered" evidence="8">
    <location>
        <begin position="261"/>
        <end position="280"/>
    </location>
</feature>
<feature type="transmembrane region" description="Helical" evidence="7">
    <location>
        <begin position="312"/>
        <end position="334"/>
    </location>
</feature>
<dbReference type="GO" id="GO:0016020">
    <property type="term" value="C:membrane"/>
    <property type="evidence" value="ECO:0007669"/>
    <property type="project" value="UniProtKB-SubCell"/>
</dbReference>
<dbReference type="InterPro" id="IPR036259">
    <property type="entry name" value="MFS_trans_sf"/>
</dbReference>
<keyword evidence="7" id="KW-0406">Ion transport</keyword>
<dbReference type="AlphaFoldDB" id="L2G0Y1"/>
<dbReference type="GO" id="GO:0005381">
    <property type="term" value="F:iron ion transmembrane transporter activity"/>
    <property type="evidence" value="ECO:0007669"/>
    <property type="project" value="UniProtKB-UniRule"/>
</dbReference>
<dbReference type="EMBL" id="KB020713">
    <property type="protein sequence ID" value="ELA32257.1"/>
    <property type="molecule type" value="Genomic_DNA"/>
</dbReference>
<dbReference type="SUPFAM" id="SSF103473">
    <property type="entry name" value="MFS general substrate transporter"/>
    <property type="match status" value="1"/>
</dbReference>
<organism evidence="9">
    <name type="scientific">Colletotrichum fructicola (strain Nara gc5)</name>
    <name type="common">Anthracnose fungus</name>
    <name type="synonym">Colletotrichum gloeosporioides (strain Nara gc5)</name>
    <dbReference type="NCBI Taxonomy" id="1213859"/>
    <lineage>
        <taxon>Eukaryota</taxon>
        <taxon>Fungi</taxon>
        <taxon>Dikarya</taxon>
        <taxon>Ascomycota</taxon>
        <taxon>Pezizomycotina</taxon>
        <taxon>Sordariomycetes</taxon>
        <taxon>Hypocreomycetidae</taxon>
        <taxon>Glomerellales</taxon>
        <taxon>Glomerellaceae</taxon>
        <taxon>Colletotrichum</taxon>
        <taxon>Colletotrichum gloeosporioides species complex</taxon>
    </lineage>
</organism>
<comment type="function">
    <text evidence="7">May be involved in iron transport and iron homeostasis.</text>
</comment>
<accession>L2G0Y1</accession>
<feature type="transmembrane region" description="Helical" evidence="7">
    <location>
        <begin position="372"/>
        <end position="392"/>
    </location>
</feature>
<dbReference type="HOGENOM" id="CLU_020370_5_0_1"/>
<feature type="transmembrane region" description="Helical" evidence="7">
    <location>
        <begin position="450"/>
        <end position="471"/>
    </location>
</feature>
<protein>
    <recommendedName>
        <fullName evidence="7">Solute carrier family 40 member</fullName>
    </recommendedName>
</protein>
<evidence type="ECO:0000313" key="9">
    <source>
        <dbReference type="EMBL" id="ELA32257.1"/>
    </source>
</evidence>
<keyword evidence="6 7" id="KW-0472">Membrane</keyword>
<reference evidence="9" key="1">
    <citation type="submission" date="2012-08" db="EMBL/GenBank/DDBJ databases">
        <title>Genome analysis of Colletotrichum orbiculare and Colletotrichum fructicola.</title>
        <authorList>
            <person name="Gan P.H.P."/>
            <person name="Ikeda K."/>
            <person name="Irieda H."/>
            <person name="Narusaka M."/>
            <person name="O'Connell R.J."/>
            <person name="Narusaka Y."/>
            <person name="Takano Y."/>
            <person name="Kubo Y."/>
            <person name="Shirasu K."/>
        </authorList>
    </citation>
    <scope>NUCLEOTIDE SEQUENCE</scope>
    <source>
        <strain evidence="9">Nara gc5</strain>
    </source>
</reference>
<name>L2G0Y1_COLFN</name>
<dbReference type="PANTHER" id="PTHR11660">
    <property type="entry name" value="SOLUTE CARRIER FAMILY 40 MEMBER"/>
    <property type="match status" value="1"/>
</dbReference>
<dbReference type="PANTHER" id="PTHR11660:SF57">
    <property type="entry name" value="SOLUTE CARRIER FAMILY 40 MEMBER"/>
    <property type="match status" value="1"/>
</dbReference>
<feature type="transmembrane region" description="Helical" evidence="7">
    <location>
        <begin position="110"/>
        <end position="130"/>
    </location>
</feature>
<evidence type="ECO:0000256" key="7">
    <source>
        <dbReference type="RuleBase" id="RU365065"/>
    </source>
</evidence>
<proteinExistence type="inferred from homology"/>
<dbReference type="Pfam" id="PF06963">
    <property type="entry name" value="FPN1"/>
    <property type="match status" value="2"/>
</dbReference>
<comment type="similarity">
    <text evidence="2 7">Belongs to the ferroportin (FP) (TC 2.A.100) family. SLC40A subfamily.</text>
</comment>